<accession>A0AC34G1N0</accession>
<reference evidence="2" key="1">
    <citation type="submission" date="2022-11" db="UniProtKB">
        <authorList>
            <consortium name="WormBaseParasite"/>
        </authorList>
    </citation>
    <scope>IDENTIFICATION</scope>
</reference>
<dbReference type="WBParaSite" id="ES5_v2.g23558.t1">
    <property type="protein sequence ID" value="ES5_v2.g23558.t1"/>
    <property type="gene ID" value="ES5_v2.g23558"/>
</dbReference>
<evidence type="ECO:0000313" key="2">
    <source>
        <dbReference type="WBParaSite" id="ES5_v2.g23558.t1"/>
    </source>
</evidence>
<proteinExistence type="predicted"/>
<name>A0AC34G1N0_9BILA</name>
<sequence>MEITCPPATSMITSKTMKELCKIPHFASLDYFTLSDIPEAFNIESFYTYMKKNKVTSVKLDFCDTISEGYKGRLEAIVDEVIEAETREYKTPLICFPGLDDEKRQKLWDFHYSRN</sequence>
<organism evidence="1 2">
    <name type="scientific">Panagrolaimus sp. ES5</name>
    <dbReference type="NCBI Taxonomy" id="591445"/>
    <lineage>
        <taxon>Eukaryota</taxon>
        <taxon>Metazoa</taxon>
        <taxon>Ecdysozoa</taxon>
        <taxon>Nematoda</taxon>
        <taxon>Chromadorea</taxon>
        <taxon>Rhabditida</taxon>
        <taxon>Tylenchina</taxon>
        <taxon>Panagrolaimomorpha</taxon>
        <taxon>Panagrolaimoidea</taxon>
        <taxon>Panagrolaimidae</taxon>
        <taxon>Panagrolaimus</taxon>
    </lineage>
</organism>
<dbReference type="Proteomes" id="UP000887579">
    <property type="component" value="Unplaced"/>
</dbReference>
<evidence type="ECO:0000313" key="1">
    <source>
        <dbReference type="Proteomes" id="UP000887579"/>
    </source>
</evidence>
<protein>
    <submittedName>
        <fullName evidence="2">Uncharacterized protein</fullName>
    </submittedName>
</protein>